<protein>
    <recommendedName>
        <fullName evidence="3">Lipoprotein</fullName>
    </recommendedName>
</protein>
<dbReference type="EMBL" id="BJXJ01000006">
    <property type="protein sequence ID" value="GEM74793.1"/>
    <property type="molecule type" value="Genomic_DNA"/>
</dbReference>
<dbReference type="RefSeq" id="WP_039979228.1">
    <property type="nucleotide sequence ID" value="NZ_BAOJ01000014.1"/>
</dbReference>
<dbReference type="Proteomes" id="UP000321922">
    <property type="component" value="Unassembled WGS sequence"/>
</dbReference>
<dbReference type="PROSITE" id="PS51257">
    <property type="entry name" value="PROKAR_LIPOPROTEIN"/>
    <property type="match status" value="1"/>
</dbReference>
<sequence>MRYVIASLLMLAVLGIVACGGQENSVERSAPPVAQSPKPAQTSQIIAERDFSFNSSKKITLSVEYSVQGKGAFHVYYKAAHVSSEGLVIGDPTSRITTIYPEQDQVVEIEVNSNWSSLYIHWVPMSVYQSELTLAIPLNQASDHYHITF</sequence>
<dbReference type="OrthoDB" id="5874914at2"/>
<name>A0A511QBW4_9VIBR</name>
<reference evidence="1 2" key="1">
    <citation type="submission" date="2019-07" db="EMBL/GenBank/DDBJ databases">
        <title>Whole genome shotgun sequence of Vibrio sagamiensis NBRC 104589.</title>
        <authorList>
            <person name="Hosoyama A."/>
            <person name="Uohara A."/>
            <person name="Ohji S."/>
            <person name="Ichikawa N."/>
        </authorList>
    </citation>
    <scope>NUCLEOTIDE SEQUENCE [LARGE SCALE GENOMIC DNA]</scope>
    <source>
        <strain evidence="1 2">NBRC 104589</strain>
    </source>
</reference>
<keyword evidence="2" id="KW-1185">Reference proteome</keyword>
<evidence type="ECO:0000313" key="2">
    <source>
        <dbReference type="Proteomes" id="UP000321922"/>
    </source>
</evidence>
<evidence type="ECO:0000313" key="1">
    <source>
        <dbReference type="EMBL" id="GEM74793.1"/>
    </source>
</evidence>
<accession>A0A511QBW4</accession>
<dbReference type="AlphaFoldDB" id="A0A511QBW4"/>
<comment type="caution">
    <text evidence="1">The sequence shown here is derived from an EMBL/GenBank/DDBJ whole genome shotgun (WGS) entry which is preliminary data.</text>
</comment>
<organism evidence="1 2">
    <name type="scientific">Vibrio sagamiensis NBRC 104589</name>
    <dbReference type="NCBI Taxonomy" id="1219064"/>
    <lineage>
        <taxon>Bacteria</taxon>
        <taxon>Pseudomonadati</taxon>
        <taxon>Pseudomonadota</taxon>
        <taxon>Gammaproteobacteria</taxon>
        <taxon>Vibrionales</taxon>
        <taxon>Vibrionaceae</taxon>
        <taxon>Vibrio</taxon>
    </lineage>
</organism>
<evidence type="ECO:0008006" key="3">
    <source>
        <dbReference type="Google" id="ProtNLM"/>
    </source>
</evidence>
<gene>
    <name evidence="1" type="ORF">VSA01S_09050</name>
</gene>
<proteinExistence type="predicted"/>